<feature type="transmembrane region" description="Helical" evidence="1">
    <location>
        <begin position="104"/>
        <end position="126"/>
    </location>
</feature>
<reference evidence="3" key="1">
    <citation type="submission" date="2017-01" db="EMBL/GenBank/DDBJ databases">
        <title>Comparative genomics of anhydrobiosis in the tardigrade Hypsibius dujardini.</title>
        <authorList>
            <person name="Yoshida Y."/>
            <person name="Koutsovoulos G."/>
            <person name="Laetsch D."/>
            <person name="Stevens L."/>
            <person name="Kumar S."/>
            <person name="Horikawa D."/>
            <person name="Ishino K."/>
            <person name="Komine S."/>
            <person name="Tomita M."/>
            <person name="Blaxter M."/>
            <person name="Arakawa K."/>
        </authorList>
    </citation>
    <scope>NUCLEOTIDE SEQUENCE [LARGE SCALE GENOMIC DNA]</scope>
    <source>
        <strain evidence="3">Z151</strain>
    </source>
</reference>
<feature type="transmembrane region" description="Helical" evidence="1">
    <location>
        <begin position="202"/>
        <end position="226"/>
    </location>
</feature>
<dbReference type="Proteomes" id="UP000192578">
    <property type="component" value="Unassembled WGS sequence"/>
</dbReference>
<keyword evidence="1" id="KW-0812">Transmembrane</keyword>
<dbReference type="AlphaFoldDB" id="A0A1W0WIX7"/>
<evidence type="ECO:0000313" key="2">
    <source>
        <dbReference type="EMBL" id="OQV15164.1"/>
    </source>
</evidence>
<organism evidence="2 3">
    <name type="scientific">Hypsibius exemplaris</name>
    <name type="common">Freshwater tardigrade</name>
    <dbReference type="NCBI Taxonomy" id="2072580"/>
    <lineage>
        <taxon>Eukaryota</taxon>
        <taxon>Metazoa</taxon>
        <taxon>Ecdysozoa</taxon>
        <taxon>Tardigrada</taxon>
        <taxon>Eutardigrada</taxon>
        <taxon>Parachela</taxon>
        <taxon>Hypsibioidea</taxon>
        <taxon>Hypsibiidae</taxon>
        <taxon>Hypsibius</taxon>
    </lineage>
</organism>
<comment type="caution">
    <text evidence="2">The sequence shown here is derived from an EMBL/GenBank/DDBJ whole genome shotgun (WGS) entry which is preliminary data.</text>
</comment>
<feature type="transmembrane region" description="Helical" evidence="1">
    <location>
        <begin position="160"/>
        <end position="182"/>
    </location>
</feature>
<accession>A0A1W0WIX7</accession>
<feature type="transmembrane region" description="Helical" evidence="1">
    <location>
        <begin position="66"/>
        <end position="84"/>
    </location>
</feature>
<dbReference type="OrthoDB" id="5800391at2759"/>
<protein>
    <recommendedName>
        <fullName evidence="4">Gustatory receptor</fullName>
    </recommendedName>
</protein>
<feature type="transmembrane region" description="Helical" evidence="1">
    <location>
        <begin position="416"/>
        <end position="432"/>
    </location>
</feature>
<sequence>MTCACNIPEFVPRPLTPQRVLPSDSVPRVFTSALQLLGLFPCRPEWSAVKPSPSRRTDRQPYHQTLLLWSVAVWISVTFSVLSYTDDYIGFYLDQLSQLEFFTAVTGIFRLSVFLHAPVTAGYLIHKCRCIPPLLRGLSEAMSGVFTVSGASHVTLLKTVAYVALTWSVICAAMGALGLFVAVRSTTLLVENFGWTSQDPCIFGMVQLPVYASCAWFSLYHFIVVFYEVAPQMLALIIVFNIALGFKEVADSLADVVDLPKAERIVRFENTRCNYVRLQLLLNRTNEVFSVVLLVGCLRDLLTVVAFTATLLRLPESRGNNETEVAFKERTAEDQSFLTYIYLFTLMAFMNTALRTGLSIYCNEKAILMEEVLQGICAEGGSDKELLQHCRHLKDDVGNCERSLVSAAAFFITKDYVSAIFGLISTYFLVIYQTRDSKTEMQEFLRAKDFTHDFEIIMSYINKITESLTNLTVSNVAALAAARP</sequence>
<keyword evidence="1" id="KW-1133">Transmembrane helix</keyword>
<keyword evidence="1" id="KW-0472">Membrane</keyword>
<proteinExistence type="predicted"/>
<feature type="transmembrane region" description="Helical" evidence="1">
    <location>
        <begin position="337"/>
        <end position="354"/>
    </location>
</feature>
<evidence type="ECO:0008006" key="4">
    <source>
        <dbReference type="Google" id="ProtNLM"/>
    </source>
</evidence>
<keyword evidence="3" id="KW-1185">Reference proteome</keyword>
<gene>
    <name evidence="2" type="ORF">BV898_10678</name>
</gene>
<evidence type="ECO:0000256" key="1">
    <source>
        <dbReference type="SAM" id="Phobius"/>
    </source>
</evidence>
<dbReference type="EMBL" id="MTYJ01000093">
    <property type="protein sequence ID" value="OQV15164.1"/>
    <property type="molecule type" value="Genomic_DNA"/>
</dbReference>
<evidence type="ECO:0000313" key="3">
    <source>
        <dbReference type="Proteomes" id="UP000192578"/>
    </source>
</evidence>
<name>A0A1W0WIX7_HYPEX</name>